<dbReference type="RefSeq" id="WP_150997735.1">
    <property type="nucleotide sequence ID" value="NZ_VZZK01000003.1"/>
</dbReference>
<comment type="function">
    <text evidence="2 11">Catalyzes the insertion of molybdate into adenylated molybdopterin with the concomitant release of AMP.</text>
</comment>
<dbReference type="NCBIfam" id="TIGR00177">
    <property type="entry name" value="molyb_syn"/>
    <property type="match status" value="1"/>
</dbReference>
<proteinExistence type="inferred from homology"/>
<evidence type="ECO:0000256" key="5">
    <source>
        <dbReference type="ARBA" id="ARBA00022505"/>
    </source>
</evidence>
<dbReference type="SUPFAM" id="SSF53218">
    <property type="entry name" value="Molybdenum cofactor biosynthesis proteins"/>
    <property type="match status" value="1"/>
</dbReference>
<dbReference type="NCBIfam" id="NF045515">
    <property type="entry name" value="Glp_gephyrin"/>
    <property type="match status" value="1"/>
</dbReference>
<gene>
    <name evidence="13" type="ORF">F6X53_04840</name>
</gene>
<dbReference type="UniPathway" id="UPA00344"/>
<dbReference type="Proteomes" id="UP000474159">
    <property type="component" value="Unassembled WGS sequence"/>
</dbReference>
<organism evidence="13 14">
    <name type="scientific">Methylobacterium soli</name>
    <dbReference type="NCBI Taxonomy" id="553447"/>
    <lineage>
        <taxon>Bacteria</taxon>
        <taxon>Pseudomonadati</taxon>
        <taxon>Pseudomonadota</taxon>
        <taxon>Alphaproteobacteria</taxon>
        <taxon>Hyphomicrobiales</taxon>
        <taxon>Methylobacteriaceae</taxon>
        <taxon>Methylobacterium</taxon>
    </lineage>
</organism>
<comment type="cofactor">
    <cofactor evidence="1 11">
        <name>Mg(2+)</name>
        <dbReference type="ChEBI" id="CHEBI:18420"/>
    </cofactor>
</comment>
<dbReference type="Gene3D" id="3.90.105.10">
    <property type="entry name" value="Molybdopterin biosynthesis moea protein, domain 2"/>
    <property type="match status" value="1"/>
</dbReference>
<dbReference type="PANTHER" id="PTHR10192:SF5">
    <property type="entry name" value="GEPHYRIN"/>
    <property type="match status" value="1"/>
</dbReference>
<dbReference type="SMART" id="SM00852">
    <property type="entry name" value="MoCF_biosynth"/>
    <property type="match status" value="1"/>
</dbReference>
<dbReference type="OrthoDB" id="9804758at2"/>
<name>A0A6L3TAS7_9HYPH</name>
<keyword evidence="7 11" id="KW-0479">Metal-binding</keyword>
<keyword evidence="8 11" id="KW-0460">Magnesium</keyword>
<dbReference type="PROSITE" id="PS01079">
    <property type="entry name" value="MOCF_BIOSYNTHESIS_2"/>
    <property type="match status" value="1"/>
</dbReference>
<dbReference type="InterPro" id="IPR001453">
    <property type="entry name" value="MoaB/Mog_dom"/>
</dbReference>
<dbReference type="Pfam" id="PF03454">
    <property type="entry name" value="MoeA_C"/>
    <property type="match status" value="1"/>
</dbReference>
<keyword evidence="5 11" id="KW-0500">Molybdenum</keyword>
<dbReference type="GO" id="GO:0046872">
    <property type="term" value="F:metal ion binding"/>
    <property type="evidence" value="ECO:0007669"/>
    <property type="project" value="UniProtKB-UniRule"/>
</dbReference>
<dbReference type="GO" id="GO:0061599">
    <property type="term" value="F:molybdopterin molybdotransferase activity"/>
    <property type="evidence" value="ECO:0007669"/>
    <property type="project" value="UniProtKB-UniRule"/>
</dbReference>
<reference evidence="13 14" key="1">
    <citation type="submission" date="2019-09" db="EMBL/GenBank/DDBJ databases">
        <title>YIM 48816 draft genome.</title>
        <authorList>
            <person name="Jiang L."/>
        </authorList>
    </citation>
    <scope>NUCLEOTIDE SEQUENCE [LARGE SCALE GENOMIC DNA]</scope>
    <source>
        <strain evidence="13 14">YIM 48816</strain>
    </source>
</reference>
<dbReference type="FunFam" id="3.40.980.10:FF:000004">
    <property type="entry name" value="Molybdopterin molybdenumtransferase"/>
    <property type="match status" value="1"/>
</dbReference>
<dbReference type="AlphaFoldDB" id="A0A6L3TAS7"/>
<comment type="similarity">
    <text evidence="4 11">Belongs to the MoeA family.</text>
</comment>
<evidence type="ECO:0000256" key="4">
    <source>
        <dbReference type="ARBA" id="ARBA00010763"/>
    </source>
</evidence>
<dbReference type="EMBL" id="VZZK01000003">
    <property type="protein sequence ID" value="KAB1080997.1"/>
    <property type="molecule type" value="Genomic_DNA"/>
</dbReference>
<evidence type="ECO:0000256" key="3">
    <source>
        <dbReference type="ARBA" id="ARBA00005046"/>
    </source>
</evidence>
<comment type="pathway">
    <text evidence="3 11">Cofactor biosynthesis; molybdopterin biosynthesis.</text>
</comment>
<dbReference type="Pfam" id="PF03453">
    <property type="entry name" value="MoeA_N"/>
    <property type="match status" value="1"/>
</dbReference>
<keyword evidence="14" id="KW-1185">Reference proteome</keyword>
<evidence type="ECO:0000256" key="2">
    <source>
        <dbReference type="ARBA" id="ARBA00002901"/>
    </source>
</evidence>
<keyword evidence="6 11" id="KW-0808">Transferase</keyword>
<dbReference type="Gene3D" id="2.170.190.11">
    <property type="entry name" value="Molybdopterin biosynthesis moea protein, domain 3"/>
    <property type="match status" value="1"/>
</dbReference>
<evidence type="ECO:0000256" key="1">
    <source>
        <dbReference type="ARBA" id="ARBA00001946"/>
    </source>
</evidence>
<dbReference type="Pfam" id="PF00994">
    <property type="entry name" value="MoCF_biosynth"/>
    <property type="match status" value="1"/>
</dbReference>
<dbReference type="GO" id="GO:0005829">
    <property type="term" value="C:cytosol"/>
    <property type="evidence" value="ECO:0007669"/>
    <property type="project" value="TreeGrafter"/>
</dbReference>
<dbReference type="InterPro" id="IPR038987">
    <property type="entry name" value="MoeA-like"/>
</dbReference>
<evidence type="ECO:0000256" key="9">
    <source>
        <dbReference type="ARBA" id="ARBA00023150"/>
    </source>
</evidence>
<evidence type="ECO:0000313" key="14">
    <source>
        <dbReference type="Proteomes" id="UP000474159"/>
    </source>
</evidence>
<dbReference type="SUPFAM" id="SSF63867">
    <property type="entry name" value="MoeA C-terminal domain-like"/>
    <property type="match status" value="1"/>
</dbReference>
<dbReference type="InterPro" id="IPR005111">
    <property type="entry name" value="MoeA_C_domain_IV"/>
</dbReference>
<evidence type="ECO:0000256" key="10">
    <source>
        <dbReference type="ARBA" id="ARBA00047317"/>
    </source>
</evidence>
<dbReference type="EC" id="2.10.1.1" evidence="11"/>
<dbReference type="InterPro" id="IPR008284">
    <property type="entry name" value="MoCF_biosynth_CS"/>
</dbReference>
<evidence type="ECO:0000256" key="8">
    <source>
        <dbReference type="ARBA" id="ARBA00022842"/>
    </source>
</evidence>
<dbReference type="InterPro" id="IPR005110">
    <property type="entry name" value="MoeA_linker/N"/>
</dbReference>
<sequence>MAQLTDDCFAFGGPLMSVEEAVALIGARLPTLSERETVPLAEADGRIAAEDLHAEIDLPPFMNSAVDGYAVRFSDLAEAGETLLPVRGRLAAGASAEAIAAAGAAVRIFTGAPMPGDADTVFMQEDVRVAGDQVGLPPGLKRGANCRPAGEDLARGAVAIPAGRRLTPQDLALAAAVGLDTLPVRRRLRVAIFSTGNELAEPGARLPPGAIHDSNRILLAALLRRLGAEVSDLGILRDDPAALRARLPEAARSHDLILTSGGVSTGEEDHVKGAVEASGRLVFWRLAIKPGRPVAMGVIAGTPFIGLPGNPVAVYVTLLFVVRPILARLGGADYAPPLPQPVRSAFAYKKKTGRREYVRVSLRRGEDGIVEAVKYPRDGAGVITSLTGSDGLLELADAASGLSVGDVVSFHPHALLW</sequence>
<evidence type="ECO:0000259" key="12">
    <source>
        <dbReference type="SMART" id="SM00852"/>
    </source>
</evidence>
<comment type="catalytic activity">
    <reaction evidence="10">
        <text>adenylyl-molybdopterin + molybdate = Mo-molybdopterin + AMP + H(+)</text>
        <dbReference type="Rhea" id="RHEA:35047"/>
        <dbReference type="ChEBI" id="CHEBI:15378"/>
        <dbReference type="ChEBI" id="CHEBI:36264"/>
        <dbReference type="ChEBI" id="CHEBI:62727"/>
        <dbReference type="ChEBI" id="CHEBI:71302"/>
        <dbReference type="ChEBI" id="CHEBI:456215"/>
        <dbReference type="EC" id="2.10.1.1"/>
    </reaction>
</comment>
<dbReference type="Gene3D" id="3.40.980.10">
    <property type="entry name" value="MoaB/Mog-like domain"/>
    <property type="match status" value="1"/>
</dbReference>
<accession>A0A6L3TAS7</accession>
<dbReference type="CDD" id="cd00887">
    <property type="entry name" value="MoeA"/>
    <property type="match status" value="1"/>
</dbReference>
<dbReference type="InterPro" id="IPR036688">
    <property type="entry name" value="MoeA_C_domain_IV_sf"/>
</dbReference>
<keyword evidence="9 11" id="KW-0501">Molybdenum cofactor biosynthesis</keyword>
<protein>
    <recommendedName>
        <fullName evidence="11">Molybdopterin molybdenumtransferase</fullName>
        <ecNumber evidence="11">2.10.1.1</ecNumber>
    </recommendedName>
</protein>
<comment type="caution">
    <text evidence="13">The sequence shown here is derived from an EMBL/GenBank/DDBJ whole genome shotgun (WGS) entry which is preliminary data.</text>
</comment>
<evidence type="ECO:0000313" key="13">
    <source>
        <dbReference type="EMBL" id="KAB1080997.1"/>
    </source>
</evidence>
<dbReference type="SUPFAM" id="SSF63882">
    <property type="entry name" value="MoeA N-terminal region -like"/>
    <property type="match status" value="1"/>
</dbReference>
<dbReference type="InterPro" id="IPR036425">
    <property type="entry name" value="MoaB/Mog-like_dom_sf"/>
</dbReference>
<dbReference type="InterPro" id="IPR036135">
    <property type="entry name" value="MoeA_linker/N_sf"/>
</dbReference>
<feature type="domain" description="MoaB/Mog" evidence="12">
    <location>
        <begin position="191"/>
        <end position="328"/>
    </location>
</feature>
<evidence type="ECO:0000256" key="7">
    <source>
        <dbReference type="ARBA" id="ARBA00022723"/>
    </source>
</evidence>
<evidence type="ECO:0000256" key="11">
    <source>
        <dbReference type="RuleBase" id="RU365090"/>
    </source>
</evidence>
<dbReference type="Gene3D" id="2.40.340.10">
    <property type="entry name" value="MoeA, C-terminal, domain IV"/>
    <property type="match status" value="1"/>
</dbReference>
<evidence type="ECO:0000256" key="6">
    <source>
        <dbReference type="ARBA" id="ARBA00022679"/>
    </source>
</evidence>
<dbReference type="PANTHER" id="PTHR10192">
    <property type="entry name" value="MOLYBDOPTERIN BIOSYNTHESIS PROTEIN"/>
    <property type="match status" value="1"/>
</dbReference>
<dbReference type="GO" id="GO:0006777">
    <property type="term" value="P:Mo-molybdopterin cofactor biosynthetic process"/>
    <property type="evidence" value="ECO:0007669"/>
    <property type="project" value="UniProtKB-UniRule"/>
</dbReference>